<name>A0AAD3RYG4_NEPGR</name>
<evidence type="ECO:0000256" key="1">
    <source>
        <dbReference type="ARBA" id="ARBA00022723"/>
    </source>
</evidence>
<dbReference type="Proteomes" id="UP001279734">
    <property type="component" value="Unassembled WGS sequence"/>
</dbReference>
<dbReference type="PANTHER" id="PTHR10891">
    <property type="entry name" value="EF-HAND CALCIUM-BINDING DOMAIN CONTAINING PROTEIN"/>
    <property type="match status" value="1"/>
</dbReference>
<proteinExistence type="predicted"/>
<dbReference type="PROSITE" id="PS00018">
    <property type="entry name" value="EF_HAND_1"/>
    <property type="match status" value="1"/>
</dbReference>
<accession>A0AAD3RYG4</accession>
<dbReference type="InterPro" id="IPR002048">
    <property type="entry name" value="EF_hand_dom"/>
</dbReference>
<evidence type="ECO:0000313" key="6">
    <source>
        <dbReference type="Proteomes" id="UP001279734"/>
    </source>
</evidence>
<sequence>MPYLNSEDLRRIFESLDRNGDSLVSLEELNWLLERTGVRTSLEDLVSLVGKPGGLNFDEFAYLYDSVLKQGGGGNDAGEAAAAAAAEEEEEGDLYEAFKVFDENDDGFISPDEIKNVLLRLGLWIENGAGEMDCRRIISVYDTNFDGLVDFEEFKRMMLAA</sequence>
<evidence type="ECO:0000256" key="2">
    <source>
        <dbReference type="ARBA" id="ARBA00022737"/>
    </source>
</evidence>
<feature type="domain" description="EF-hand" evidence="4">
    <location>
        <begin position="89"/>
        <end position="124"/>
    </location>
</feature>
<feature type="domain" description="EF-hand" evidence="4">
    <location>
        <begin position="129"/>
        <end position="161"/>
    </location>
</feature>
<dbReference type="SUPFAM" id="SSF47473">
    <property type="entry name" value="EF-hand"/>
    <property type="match status" value="1"/>
</dbReference>
<dbReference type="CDD" id="cd00051">
    <property type="entry name" value="EFh"/>
    <property type="match status" value="1"/>
</dbReference>
<dbReference type="SMART" id="SM00054">
    <property type="entry name" value="EFh"/>
    <property type="match status" value="3"/>
</dbReference>
<dbReference type="InterPro" id="IPR039647">
    <property type="entry name" value="EF_hand_pair_protein_CML-like"/>
</dbReference>
<dbReference type="EMBL" id="BSYO01000002">
    <property type="protein sequence ID" value="GMH00921.1"/>
    <property type="molecule type" value="Genomic_DNA"/>
</dbReference>
<dbReference type="PROSITE" id="PS50222">
    <property type="entry name" value="EF_HAND_2"/>
    <property type="match status" value="3"/>
</dbReference>
<keyword evidence="6" id="KW-1185">Reference proteome</keyword>
<reference evidence="5" key="1">
    <citation type="submission" date="2023-05" db="EMBL/GenBank/DDBJ databases">
        <title>Nepenthes gracilis genome sequencing.</title>
        <authorList>
            <person name="Fukushima K."/>
        </authorList>
    </citation>
    <scope>NUCLEOTIDE SEQUENCE</scope>
    <source>
        <strain evidence="5">SING2019-196</strain>
    </source>
</reference>
<dbReference type="GO" id="GO:0005509">
    <property type="term" value="F:calcium ion binding"/>
    <property type="evidence" value="ECO:0007669"/>
    <property type="project" value="InterPro"/>
</dbReference>
<keyword evidence="2" id="KW-0677">Repeat</keyword>
<keyword evidence="1" id="KW-0479">Metal-binding</keyword>
<evidence type="ECO:0000259" key="4">
    <source>
        <dbReference type="PROSITE" id="PS50222"/>
    </source>
</evidence>
<gene>
    <name evidence="5" type="ORF">Nepgr_002760</name>
</gene>
<evidence type="ECO:0000256" key="3">
    <source>
        <dbReference type="ARBA" id="ARBA00022837"/>
    </source>
</evidence>
<dbReference type="Pfam" id="PF13499">
    <property type="entry name" value="EF-hand_7"/>
    <property type="match status" value="1"/>
</dbReference>
<organism evidence="5 6">
    <name type="scientific">Nepenthes gracilis</name>
    <name type="common">Slender pitcher plant</name>
    <dbReference type="NCBI Taxonomy" id="150966"/>
    <lineage>
        <taxon>Eukaryota</taxon>
        <taxon>Viridiplantae</taxon>
        <taxon>Streptophyta</taxon>
        <taxon>Embryophyta</taxon>
        <taxon>Tracheophyta</taxon>
        <taxon>Spermatophyta</taxon>
        <taxon>Magnoliopsida</taxon>
        <taxon>eudicotyledons</taxon>
        <taxon>Gunneridae</taxon>
        <taxon>Pentapetalae</taxon>
        <taxon>Caryophyllales</taxon>
        <taxon>Nepenthaceae</taxon>
        <taxon>Nepenthes</taxon>
    </lineage>
</organism>
<evidence type="ECO:0000313" key="5">
    <source>
        <dbReference type="EMBL" id="GMH00921.1"/>
    </source>
</evidence>
<dbReference type="InterPro" id="IPR011992">
    <property type="entry name" value="EF-hand-dom_pair"/>
</dbReference>
<dbReference type="Gene3D" id="1.10.238.10">
    <property type="entry name" value="EF-hand"/>
    <property type="match status" value="2"/>
</dbReference>
<feature type="domain" description="EF-hand" evidence="4">
    <location>
        <begin position="4"/>
        <end position="39"/>
    </location>
</feature>
<protein>
    <recommendedName>
        <fullName evidence="4">EF-hand domain-containing protein</fullName>
    </recommendedName>
</protein>
<dbReference type="AlphaFoldDB" id="A0AAD3RYG4"/>
<keyword evidence="3" id="KW-0106">Calcium</keyword>
<comment type="caution">
    <text evidence="5">The sequence shown here is derived from an EMBL/GenBank/DDBJ whole genome shotgun (WGS) entry which is preliminary data.</text>
</comment>
<dbReference type="InterPro" id="IPR018247">
    <property type="entry name" value="EF_Hand_1_Ca_BS"/>
</dbReference>